<comment type="similarity">
    <text evidence="1">Belongs to the ABC transporter superfamily.</text>
</comment>
<proteinExistence type="inferred from homology"/>
<evidence type="ECO:0000256" key="4">
    <source>
        <dbReference type="ARBA" id="ARBA00022840"/>
    </source>
</evidence>
<protein>
    <submittedName>
        <fullName evidence="6">ATP-binding cassette domain-containing protein</fullName>
    </submittedName>
</protein>
<dbReference type="SMART" id="SM00382">
    <property type="entry name" value="AAA"/>
    <property type="match status" value="1"/>
</dbReference>
<dbReference type="PANTHER" id="PTHR43776">
    <property type="entry name" value="TRANSPORT ATP-BINDING PROTEIN"/>
    <property type="match status" value="1"/>
</dbReference>
<evidence type="ECO:0000256" key="2">
    <source>
        <dbReference type="ARBA" id="ARBA00022448"/>
    </source>
</evidence>
<dbReference type="PROSITE" id="PS00211">
    <property type="entry name" value="ABC_TRANSPORTER_1"/>
    <property type="match status" value="1"/>
</dbReference>
<dbReference type="InterPro" id="IPR013563">
    <property type="entry name" value="Oligopep_ABC_C"/>
</dbReference>
<keyword evidence="3" id="KW-0547">Nucleotide-binding</keyword>
<dbReference type="CDD" id="cd03257">
    <property type="entry name" value="ABC_NikE_OppD_transporters"/>
    <property type="match status" value="1"/>
</dbReference>
<sequence length="361" mass="37782">MSATRTGPPVADAALLRIRGLHAGYTVPGRSGLRRRRVDAVAGVDLTVRAGQTVCVVGESGCGKSTLARSVVGLLEPFAGSVSFAGLDLASAGRRQRRRVAHDLQMVFQDPYTSLNPRMRVADIVAEGWRIHRGRVAPGDHAAEVARLLGLVGLDPSYAGHRLHELSGGQCQRVSIARALALRPRLVVCDEAVSALDVSVRAQILNLLADLQGELGIAYLFISHDLDVVRHIADEVAVMYLGTIVERGTAAQVFGDPQHPYTRALLSAAPSVRDRPDSATEVALTGEVPSPAAPPSGCRFRTRCPLAADVCATEAPGLRARGDGEHPAACHFAGQGAAAAASAEAASVEAASVEAAEEKQA</sequence>
<dbReference type="InterPro" id="IPR027417">
    <property type="entry name" value="P-loop_NTPase"/>
</dbReference>
<dbReference type="InterPro" id="IPR003593">
    <property type="entry name" value="AAA+_ATPase"/>
</dbReference>
<organism evidence="6 7">
    <name type="scientific">Streptomyces katsurahamanus</name>
    <dbReference type="NCBI Taxonomy" id="2577098"/>
    <lineage>
        <taxon>Bacteria</taxon>
        <taxon>Bacillati</taxon>
        <taxon>Actinomycetota</taxon>
        <taxon>Actinomycetes</taxon>
        <taxon>Kitasatosporales</taxon>
        <taxon>Streptomycetaceae</taxon>
        <taxon>Streptomyces</taxon>
    </lineage>
</organism>
<dbReference type="SUPFAM" id="SSF52540">
    <property type="entry name" value="P-loop containing nucleoside triphosphate hydrolases"/>
    <property type="match status" value="1"/>
</dbReference>
<dbReference type="InterPro" id="IPR050319">
    <property type="entry name" value="ABC_transp_ATP-bind"/>
</dbReference>
<dbReference type="GO" id="GO:0005524">
    <property type="term" value="F:ATP binding"/>
    <property type="evidence" value="ECO:0007669"/>
    <property type="project" value="UniProtKB-KW"/>
</dbReference>
<dbReference type="PROSITE" id="PS50893">
    <property type="entry name" value="ABC_TRANSPORTER_2"/>
    <property type="match status" value="1"/>
</dbReference>
<dbReference type="EMBL" id="VDEQ01000210">
    <property type="protein sequence ID" value="MQS37733.1"/>
    <property type="molecule type" value="Genomic_DNA"/>
</dbReference>
<dbReference type="NCBIfam" id="TIGR01727">
    <property type="entry name" value="oligo_HPY"/>
    <property type="match status" value="1"/>
</dbReference>
<evidence type="ECO:0000259" key="5">
    <source>
        <dbReference type="PROSITE" id="PS50893"/>
    </source>
</evidence>
<evidence type="ECO:0000256" key="3">
    <source>
        <dbReference type="ARBA" id="ARBA00022741"/>
    </source>
</evidence>
<name>A0ABW9NWQ0_9ACTN</name>
<accession>A0ABW9NWQ0</accession>
<dbReference type="PANTHER" id="PTHR43776:SF7">
    <property type="entry name" value="D,D-DIPEPTIDE TRANSPORT ATP-BINDING PROTEIN DDPF-RELATED"/>
    <property type="match status" value="1"/>
</dbReference>
<gene>
    <name evidence="6" type="ORF">FFZ77_19500</name>
</gene>
<dbReference type="InterPro" id="IPR017871">
    <property type="entry name" value="ABC_transporter-like_CS"/>
</dbReference>
<evidence type="ECO:0000313" key="7">
    <source>
        <dbReference type="Proteomes" id="UP000460558"/>
    </source>
</evidence>
<keyword evidence="4 6" id="KW-0067">ATP-binding</keyword>
<evidence type="ECO:0000256" key="1">
    <source>
        <dbReference type="ARBA" id="ARBA00005417"/>
    </source>
</evidence>
<dbReference type="Gene3D" id="3.40.50.300">
    <property type="entry name" value="P-loop containing nucleotide triphosphate hydrolases"/>
    <property type="match status" value="1"/>
</dbReference>
<keyword evidence="7" id="KW-1185">Reference proteome</keyword>
<dbReference type="RefSeq" id="WP_153484791.1">
    <property type="nucleotide sequence ID" value="NZ_VDEQ01000210.1"/>
</dbReference>
<evidence type="ECO:0000313" key="6">
    <source>
        <dbReference type="EMBL" id="MQS37733.1"/>
    </source>
</evidence>
<reference evidence="6 7" key="1">
    <citation type="submission" date="2019-06" db="EMBL/GenBank/DDBJ databases">
        <title>Comparative genomics and metabolomics analyses of clavulanic acid producing Streptomyces species provides insight into specialized metabolism and evolution of beta-lactam biosynthetic gene clusters.</title>
        <authorList>
            <person name="Moore M.A."/>
            <person name="Cruz-Morales P."/>
            <person name="Barona Gomez F."/>
            <person name="Kapil T."/>
        </authorList>
    </citation>
    <scope>NUCLEOTIDE SEQUENCE [LARGE SCALE GENOMIC DNA]</scope>
    <source>
        <strain evidence="6 7">T-272</strain>
    </source>
</reference>
<feature type="domain" description="ABC transporter" evidence="5">
    <location>
        <begin position="16"/>
        <end position="266"/>
    </location>
</feature>
<dbReference type="Pfam" id="PF08352">
    <property type="entry name" value="oligo_HPY"/>
    <property type="match status" value="1"/>
</dbReference>
<dbReference type="Pfam" id="PF00005">
    <property type="entry name" value="ABC_tran"/>
    <property type="match status" value="1"/>
</dbReference>
<dbReference type="Proteomes" id="UP000460558">
    <property type="component" value="Unassembled WGS sequence"/>
</dbReference>
<comment type="caution">
    <text evidence="6">The sequence shown here is derived from an EMBL/GenBank/DDBJ whole genome shotgun (WGS) entry which is preliminary data.</text>
</comment>
<keyword evidence="2" id="KW-0813">Transport</keyword>
<dbReference type="InterPro" id="IPR003439">
    <property type="entry name" value="ABC_transporter-like_ATP-bd"/>
</dbReference>